<keyword evidence="5 7" id="KW-1133">Transmembrane helix</keyword>
<evidence type="ECO:0000256" key="2">
    <source>
        <dbReference type="ARBA" id="ARBA00006448"/>
    </source>
</evidence>
<feature type="transmembrane region" description="Helical" evidence="7">
    <location>
        <begin position="6"/>
        <end position="26"/>
    </location>
</feature>
<comment type="caution">
    <text evidence="9">The sequence shown here is derived from an EMBL/GenBank/DDBJ whole genome shotgun (WGS) entry which is preliminary data.</text>
</comment>
<dbReference type="AlphaFoldDB" id="A0A3N0UZN9"/>
<feature type="transmembrane region" description="Helical" evidence="7">
    <location>
        <begin position="62"/>
        <end position="85"/>
    </location>
</feature>
<comment type="similarity">
    <text evidence="2">Belongs to the UPF0702 family.</text>
</comment>
<accession>A0A3N0UZN9</accession>
<evidence type="ECO:0000313" key="10">
    <source>
        <dbReference type="Proteomes" id="UP000282106"/>
    </source>
</evidence>
<dbReference type="Gene3D" id="3.30.240.20">
    <property type="entry name" value="bsu07140 like domains"/>
    <property type="match status" value="1"/>
</dbReference>
<dbReference type="PANTHER" id="PTHR34582:SF6">
    <property type="entry name" value="UPF0702 TRANSMEMBRANE PROTEIN YCAP"/>
    <property type="match status" value="1"/>
</dbReference>
<dbReference type="FunCoup" id="A0A3N0UZN9">
    <property type="interactions" value="6"/>
</dbReference>
<dbReference type="Pfam" id="PF04239">
    <property type="entry name" value="DUF421"/>
    <property type="match status" value="1"/>
</dbReference>
<proteinExistence type="inferred from homology"/>
<keyword evidence="6 7" id="KW-0472">Membrane</keyword>
<evidence type="ECO:0000256" key="3">
    <source>
        <dbReference type="ARBA" id="ARBA00022475"/>
    </source>
</evidence>
<dbReference type="RefSeq" id="WP_123213028.1">
    <property type="nucleotide sequence ID" value="NZ_RJVO01000010.1"/>
</dbReference>
<name>A0A3N0UZN9_9GAMM</name>
<evidence type="ECO:0000256" key="4">
    <source>
        <dbReference type="ARBA" id="ARBA00022692"/>
    </source>
</evidence>
<keyword evidence="4 7" id="KW-0812">Transmembrane</keyword>
<evidence type="ECO:0000256" key="5">
    <source>
        <dbReference type="ARBA" id="ARBA00022989"/>
    </source>
</evidence>
<evidence type="ECO:0000259" key="8">
    <source>
        <dbReference type="Pfam" id="PF04239"/>
    </source>
</evidence>
<dbReference type="InterPro" id="IPR023090">
    <property type="entry name" value="UPF0702_alpha/beta_dom_sf"/>
</dbReference>
<reference evidence="9 10" key="1">
    <citation type="submission" date="2018-10" db="EMBL/GenBank/DDBJ databases">
        <authorList>
            <person name="Chen W.-M."/>
        </authorList>
    </citation>
    <scope>NUCLEOTIDE SEQUENCE [LARGE SCALE GENOMIC DNA]</scope>
    <source>
        <strain evidence="9 10">THS-13</strain>
    </source>
</reference>
<keyword evidence="10" id="KW-1185">Reference proteome</keyword>
<keyword evidence="3" id="KW-1003">Cell membrane</keyword>
<protein>
    <submittedName>
        <fullName evidence="9">DUF421 domain-containing protein</fullName>
    </submittedName>
</protein>
<comment type="subcellular location">
    <subcellularLocation>
        <location evidence="1">Cell membrane</location>
        <topology evidence="1">Multi-pass membrane protein</topology>
    </subcellularLocation>
</comment>
<dbReference type="PANTHER" id="PTHR34582">
    <property type="entry name" value="UPF0702 TRANSMEMBRANE PROTEIN YCAP"/>
    <property type="match status" value="1"/>
</dbReference>
<feature type="domain" description="YetF C-terminal" evidence="8">
    <location>
        <begin position="86"/>
        <end position="153"/>
    </location>
</feature>
<gene>
    <name evidence="9" type="ORF">ED208_16485</name>
</gene>
<evidence type="ECO:0000256" key="1">
    <source>
        <dbReference type="ARBA" id="ARBA00004651"/>
    </source>
</evidence>
<sequence length="155" mass="16886">MFDLAVPLWELVLRAIAVYGFLLLMLRLTGKRQVGQLAPFDFVLLLILSNAVQNSMNAGDNSLVGGLVSAATLVALNYLTGLATFRSRRIEKLVDGEPELLIHEGRLFPKALARAQISEHELYAALRQNGCTTPETVALAMLETNGVISVVPRRG</sequence>
<dbReference type="InParanoid" id="A0A3N0UZN9"/>
<evidence type="ECO:0000313" key="9">
    <source>
        <dbReference type="EMBL" id="ROH86019.1"/>
    </source>
</evidence>
<evidence type="ECO:0000256" key="7">
    <source>
        <dbReference type="SAM" id="Phobius"/>
    </source>
</evidence>
<dbReference type="GO" id="GO:0005886">
    <property type="term" value="C:plasma membrane"/>
    <property type="evidence" value="ECO:0007669"/>
    <property type="project" value="UniProtKB-SubCell"/>
</dbReference>
<dbReference type="EMBL" id="RJVO01000010">
    <property type="protein sequence ID" value="ROH86019.1"/>
    <property type="molecule type" value="Genomic_DNA"/>
</dbReference>
<organism evidence="9 10">
    <name type="scientific">Stagnimonas aquatica</name>
    <dbReference type="NCBI Taxonomy" id="2689987"/>
    <lineage>
        <taxon>Bacteria</taxon>
        <taxon>Pseudomonadati</taxon>
        <taxon>Pseudomonadota</taxon>
        <taxon>Gammaproteobacteria</taxon>
        <taxon>Nevskiales</taxon>
        <taxon>Nevskiaceae</taxon>
        <taxon>Stagnimonas</taxon>
    </lineage>
</organism>
<dbReference type="Proteomes" id="UP000282106">
    <property type="component" value="Unassembled WGS sequence"/>
</dbReference>
<evidence type="ECO:0000256" key="6">
    <source>
        <dbReference type="ARBA" id="ARBA00023136"/>
    </source>
</evidence>
<feature type="transmembrane region" description="Helical" evidence="7">
    <location>
        <begin position="38"/>
        <end position="56"/>
    </location>
</feature>
<dbReference type="InterPro" id="IPR007353">
    <property type="entry name" value="DUF421"/>
</dbReference>